<comment type="similarity">
    <text evidence="2">Belongs to the PqqA family.</text>
</comment>
<comment type="caution">
    <text evidence="7">The sequence shown here is derived from an EMBL/GenBank/DDBJ whole genome shotgun (WGS) entry which is preliminary data.</text>
</comment>
<comment type="pathway">
    <text evidence="1">Cofactor biosynthesis; pyrroloquinoline quinone biosynthesis.</text>
</comment>
<dbReference type="Pfam" id="PF08042">
    <property type="entry name" value="PqqA"/>
    <property type="match status" value="1"/>
</dbReference>
<proteinExistence type="inferred from homology"/>
<evidence type="ECO:0000256" key="4">
    <source>
        <dbReference type="ARBA" id="ARBA00022905"/>
    </source>
</evidence>
<dbReference type="NCBIfam" id="TIGR02107">
    <property type="entry name" value="PQQ_syn_pqqA"/>
    <property type="match status" value="1"/>
</dbReference>
<reference evidence="7 8" key="1">
    <citation type="submission" date="2018-10" db="EMBL/GenBank/DDBJ databases">
        <title>The genome of Lysobacter enzymogenes OH11.</title>
        <authorList>
            <person name="Liu F."/>
            <person name="Zhao Y."/>
            <person name="Qian G."/>
            <person name="Chen Y."/>
            <person name="Xu H."/>
        </authorList>
    </citation>
    <scope>NUCLEOTIDE SEQUENCE [LARGE SCALE GENOMIC DNA]</scope>
    <source>
        <strain evidence="7 8">OH11</strain>
    </source>
</reference>
<evidence type="ECO:0000256" key="2">
    <source>
        <dbReference type="ARBA" id="ARBA00009325"/>
    </source>
</evidence>
<evidence type="ECO:0000256" key="5">
    <source>
        <dbReference type="ARBA" id="ARBA00024749"/>
    </source>
</evidence>
<accession>A0A1T3VDP8</accession>
<dbReference type="AlphaFoldDB" id="A0A1T3VDP8"/>
<protein>
    <recommendedName>
        <fullName evidence="3">Coenzyme PQQ synthesis protein A</fullName>
    </recommendedName>
    <alternativeName>
        <fullName evidence="6">Pyrroloquinoline quinone biosynthesis protein A</fullName>
    </alternativeName>
</protein>
<evidence type="ECO:0000256" key="6">
    <source>
        <dbReference type="ARBA" id="ARBA00030967"/>
    </source>
</evidence>
<comment type="function">
    <text evidence="5">Required for coenzyme pyrroloquinoline quinone (PQQ) biosynthesis. PQQ is probably formed by cross-linking a specific glutamate to a specific tyrosine residue and excising these residues from the peptide.</text>
</comment>
<dbReference type="Proteomes" id="UP000275910">
    <property type="component" value="Unassembled WGS sequence"/>
</dbReference>
<dbReference type="RefSeq" id="WP_057948527.1">
    <property type="nucleotide sequence ID" value="NZ_RCTY01000023.1"/>
</dbReference>
<keyword evidence="4" id="KW-0884">PQQ biosynthesis</keyword>
<dbReference type="UniPathway" id="UPA00539"/>
<dbReference type="InterPro" id="IPR011725">
    <property type="entry name" value="PQQ_synth_PqqA"/>
</dbReference>
<evidence type="ECO:0000313" key="7">
    <source>
        <dbReference type="EMBL" id="ROU07213.1"/>
    </source>
</evidence>
<organism evidence="7 8">
    <name type="scientific">Lysobacter enzymogenes</name>
    <dbReference type="NCBI Taxonomy" id="69"/>
    <lineage>
        <taxon>Bacteria</taxon>
        <taxon>Pseudomonadati</taxon>
        <taxon>Pseudomonadota</taxon>
        <taxon>Gammaproteobacteria</taxon>
        <taxon>Lysobacterales</taxon>
        <taxon>Lysobacteraceae</taxon>
        <taxon>Lysobacter</taxon>
    </lineage>
</organism>
<dbReference type="GO" id="GO:0018189">
    <property type="term" value="P:pyrroloquinoline quinone biosynthetic process"/>
    <property type="evidence" value="ECO:0007669"/>
    <property type="project" value="UniProtKB-UniPathway"/>
</dbReference>
<name>A0A1T3VDP8_LYSEN</name>
<dbReference type="EMBL" id="RCTY01000023">
    <property type="protein sequence ID" value="ROU07213.1"/>
    <property type="molecule type" value="Genomic_DNA"/>
</dbReference>
<evidence type="ECO:0000256" key="3">
    <source>
        <dbReference type="ARBA" id="ARBA00015086"/>
    </source>
</evidence>
<sequence length="27" mass="3091">MKTWSKPQIREIPCGCEINSYSSGDLF</sequence>
<evidence type="ECO:0000313" key="8">
    <source>
        <dbReference type="Proteomes" id="UP000275910"/>
    </source>
</evidence>
<evidence type="ECO:0000256" key="1">
    <source>
        <dbReference type="ARBA" id="ARBA00004886"/>
    </source>
</evidence>
<gene>
    <name evidence="7" type="primary">pqqA</name>
    <name evidence="7" type="ORF">D9T17_09595</name>
</gene>